<dbReference type="AlphaFoldDB" id="A0A3M7RSS0"/>
<feature type="non-terminal residue" evidence="4">
    <location>
        <position position="216"/>
    </location>
</feature>
<evidence type="ECO:0000259" key="3">
    <source>
        <dbReference type="SMART" id="SM00449"/>
    </source>
</evidence>
<dbReference type="InterPro" id="IPR043136">
    <property type="entry name" value="B30.2/SPRY_sf"/>
</dbReference>
<dbReference type="OrthoDB" id="445357at2759"/>
<dbReference type="CDD" id="cd12884">
    <property type="entry name" value="SPRY_hnRNP"/>
    <property type="match status" value="1"/>
</dbReference>
<dbReference type="GO" id="GO:0005634">
    <property type="term" value="C:nucleus"/>
    <property type="evidence" value="ECO:0007669"/>
    <property type="project" value="UniProtKB-SubCell"/>
</dbReference>
<dbReference type="STRING" id="10195.A0A3M7RSS0"/>
<proteinExistence type="predicted"/>
<accession>A0A3M7RSS0</accession>
<protein>
    <submittedName>
        <fullName evidence="4">Heterogeneous nuclear ribonucleo U 1</fullName>
    </submittedName>
</protein>
<evidence type="ECO:0000313" key="5">
    <source>
        <dbReference type="Proteomes" id="UP000276133"/>
    </source>
</evidence>
<keyword evidence="2" id="KW-0539">Nucleus</keyword>
<evidence type="ECO:0000256" key="2">
    <source>
        <dbReference type="ARBA" id="ARBA00023242"/>
    </source>
</evidence>
<dbReference type="Proteomes" id="UP000276133">
    <property type="component" value="Unassembled WGS sequence"/>
</dbReference>
<keyword evidence="5" id="KW-1185">Reference proteome</keyword>
<evidence type="ECO:0000313" key="4">
    <source>
        <dbReference type="EMBL" id="RNA26623.1"/>
    </source>
</evidence>
<dbReference type="GO" id="GO:0000380">
    <property type="term" value="P:alternative mRNA splicing, via spliceosome"/>
    <property type="evidence" value="ECO:0007669"/>
    <property type="project" value="TreeGrafter"/>
</dbReference>
<dbReference type="Gene3D" id="2.60.120.920">
    <property type="match status" value="1"/>
</dbReference>
<dbReference type="Pfam" id="PF00622">
    <property type="entry name" value="SPRY"/>
    <property type="match status" value="1"/>
</dbReference>
<evidence type="ECO:0000256" key="1">
    <source>
        <dbReference type="ARBA" id="ARBA00004123"/>
    </source>
</evidence>
<sequence length="216" mass="24411">MDQVENSTQIEGFEFIPEDVVIDPFSCDLNLVVDKECLLAYPLSNDAFCSMWAGCRSTYGINSGRVAFEVHANYCEANNLPKDDLEPYSIRLGWSLNHSPLQLGESPFSFGFSNNAKKCCDKLFENYGDAFEKGDSIAAYLDFETEKNHVLISFGKNGLDLGTAFKINVKDIRDYSRKNFDEENFIFFPHVLSKNVVFEMNFGQRVSLIGDEPFAP</sequence>
<gene>
    <name evidence="4" type="ORF">BpHYR1_022249</name>
</gene>
<dbReference type="InterPro" id="IPR035778">
    <property type="entry name" value="SPRY_hnRNP_U"/>
</dbReference>
<dbReference type="PANTHER" id="PTHR12381">
    <property type="entry name" value="HETEROGENEOUS NUCLEAR RIBONUCLEOPROTEIN U FAMILY MEMBER"/>
    <property type="match status" value="1"/>
</dbReference>
<comment type="caution">
    <text evidence="4">The sequence shown here is derived from an EMBL/GenBank/DDBJ whole genome shotgun (WGS) entry which is preliminary data.</text>
</comment>
<comment type="subcellular location">
    <subcellularLocation>
        <location evidence="1">Nucleus</location>
    </subcellularLocation>
</comment>
<dbReference type="SUPFAM" id="SSF49899">
    <property type="entry name" value="Concanavalin A-like lectins/glucanases"/>
    <property type="match status" value="1"/>
</dbReference>
<dbReference type="PANTHER" id="PTHR12381:SF56">
    <property type="entry name" value="B30.2_SPRY DOMAIN-CONTAINING PROTEIN-RELATED"/>
    <property type="match status" value="1"/>
</dbReference>
<dbReference type="GO" id="GO:0003723">
    <property type="term" value="F:RNA binding"/>
    <property type="evidence" value="ECO:0007669"/>
    <property type="project" value="TreeGrafter"/>
</dbReference>
<dbReference type="SMART" id="SM00449">
    <property type="entry name" value="SPRY"/>
    <property type="match status" value="1"/>
</dbReference>
<feature type="domain" description="SPRY" evidence="3">
    <location>
        <begin position="63"/>
        <end position="206"/>
    </location>
</feature>
<name>A0A3M7RSS0_BRAPC</name>
<dbReference type="EMBL" id="REGN01002702">
    <property type="protein sequence ID" value="RNA26623.1"/>
    <property type="molecule type" value="Genomic_DNA"/>
</dbReference>
<organism evidence="4 5">
    <name type="scientific">Brachionus plicatilis</name>
    <name type="common">Marine rotifer</name>
    <name type="synonym">Brachionus muelleri</name>
    <dbReference type="NCBI Taxonomy" id="10195"/>
    <lineage>
        <taxon>Eukaryota</taxon>
        <taxon>Metazoa</taxon>
        <taxon>Spiralia</taxon>
        <taxon>Gnathifera</taxon>
        <taxon>Rotifera</taxon>
        <taxon>Eurotatoria</taxon>
        <taxon>Monogononta</taxon>
        <taxon>Pseudotrocha</taxon>
        <taxon>Ploima</taxon>
        <taxon>Brachionidae</taxon>
        <taxon>Brachionus</taxon>
    </lineage>
</organism>
<dbReference type="InterPro" id="IPR013320">
    <property type="entry name" value="ConA-like_dom_sf"/>
</dbReference>
<reference evidence="4 5" key="1">
    <citation type="journal article" date="2018" name="Sci. Rep.">
        <title>Genomic signatures of local adaptation to the degree of environmental predictability in rotifers.</title>
        <authorList>
            <person name="Franch-Gras L."/>
            <person name="Hahn C."/>
            <person name="Garcia-Roger E.M."/>
            <person name="Carmona M.J."/>
            <person name="Serra M."/>
            <person name="Gomez A."/>
        </authorList>
    </citation>
    <scope>NUCLEOTIDE SEQUENCE [LARGE SCALE GENOMIC DNA]</scope>
    <source>
        <strain evidence="4">HYR1</strain>
    </source>
</reference>
<dbReference type="InterPro" id="IPR003877">
    <property type="entry name" value="SPRY_dom"/>
</dbReference>